<comment type="caution">
    <text evidence="2">The sequence shown here is derived from an EMBL/GenBank/DDBJ whole genome shotgun (WGS) entry which is preliminary data.</text>
</comment>
<name>A0A1S1MX53_9MYCO</name>
<dbReference type="Proteomes" id="UP000179734">
    <property type="component" value="Unassembled WGS sequence"/>
</dbReference>
<dbReference type="EMBL" id="MLQM01000204">
    <property type="protein sequence ID" value="OHU93377.1"/>
    <property type="molecule type" value="Genomic_DNA"/>
</dbReference>
<accession>A0A1S1MX53</accession>
<dbReference type="AlphaFoldDB" id="A0A1S1MX53"/>
<organism evidence="2 3">
    <name type="scientific">Mycobacterium talmoniae</name>
    <dbReference type="NCBI Taxonomy" id="1858794"/>
    <lineage>
        <taxon>Bacteria</taxon>
        <taxon>Bacillati</taxon>
        <taxon>Actinomycetota</taxon>
        <taxon>Actinomycetes</taxon>
        <taxon>Mycobacteriales</taxon>
        <taxon>Mycobacteriaceae</taxon>
        <taxon>Mycobacterium</taxon>
    </lineage>
</organism>
<feature type="compositionally biased region" description="Low complexity" evidence="1">
    <location>
        <begin position="130"/>
        <end position="152"/>
    </location>
</feature>
<feature type="compositionally biased region" description="Low complexity" evidence="1">
    <location>
        <begin position="161"/>
        <end position="170"/>
    </location>
</feature>
<evidence type="ECO:0000256" key="1">
    <source>
        <dbReference type="SAM" id="MobiDB-lite"/>
    </source>
</evidence>
<keyword evidence="3" id="KW-1185">Reference proteome</keyword>
<feature type="region of interest" description="Disordered" evidence="1">
    <location>
        <begin position="107"/>
        <end position="248"/>
    </location>
</feature>
<gene>
    <name evidence="2" type="ORF">BKN37_23945</name>
</gene>
<evidence type="ECO:0000313" key="3">
    <source>
        <dbReference type="Proteomes" id="UP000179734"/>
    </source>
</evidence>
<reference evidence="2 3" key="1">
    <citation type="submission" date="2016-10" db="EMBL/GenBank/DDBJ databases">
        <title>Genome sequence of Mycobacterium talmonii.</title>
        <authorList>
            <person name="Greninger A.L."/>
            <person name="Elliott B."/>
            <person name="Vasireddy S."/>
            <person name="Vasireddy R."/>
        </authorList>
    </citation>
    <scope>NUCLEOTIDE SEQUENCE [LARGE SCALE GENOMIC DNA]</scope>
    <source>
        <strain evidence="3">NE-TNMC-100812</strain>
    </source>
</reference>
<sequence>MVHSAIDQLLAALGVASNTGIPGDNLDAQTGQAEREAGVSDAQANFPANEQQSAQLLQALPQALSAAAGAFGGALGAALQPFGQLAQQGAQAAQQGLQAGLGAVEQAADPDADLSDDVLDEFPDDFAGTAGDSGVGADDFAGAAGGDTAPASPLGPPPIPSAATYPASAPTGPPPSSGSAAPPATPRAPMGAVPFMPPGAMQGGGLGEEPKAATKRVLAPSVRNGAPVQGRITTPPPAPPVTKHIKGKPVATRRIVVADPKTDEPDPDR</sequence>
<feature type="compositionally biased region" description="Acidic residues" evidence="1">
    <location>
        <begin position="108"/>
        <end position="124"/>
    </location>
</feature>
<protein>
    <submittedName>
        <fullName evidence="2">Uncharacterized protein</fullName>
    </submittedName>
</protein>
<proteinExistence type="predicted"/>
<evidence type="ECO:0000313" key="2">
    <source>
        <dbReference type="EMBL" id="OHU93377.1"/>
    </source>
</evidence>